<dbReference type="PANTHER" id="PTHR30619:SF1">
    <property type="entry name" value="RECOMBINATION PROTEIN 2"/>
    <property type="match status" value="1"/>
</dbReference>
<dbReference type="PANTHER" id="PTHR30619">
    <property type="entry name" value="DNA INTERNALIZATION/COMPETENCE PROTEIN COMEC/REC2"/>
    <property type="match status" value="1"/>
</dbReference>
<evidence type="ECO:0000313" key="2">
    <source>
        <dbReference type="EMBL" id="SDL57451.1"/>
    </source>
</evidence>
<dbReference type="Proteomes" id="UP000183200">
    <property type="component" value="Unassembled WGS sequence"/>
</dbReference>
<accession>A0A1G9L672</accession>
<dbReference type="AlphaFoldDB" id="A0A1G9L672"/>
<organism evidence="2 3">
    <name type="scientific">Pedobacter steynii</name>
    <dbReference type="NCBI Taxonomy" id="430522"/>
    <lineage>
        <taxon>Bacteria</taxon>
        <taxon>Pseudomonadati</taxon>
        <taxon>Bacteroidota</taxon>
        <taxon>Sphingobacteriia</taxon>
        <taxon>Sphingobacteriales</taxon>
        <taxon>Sphingobacteriaceae</taxon>
        <taxon>Pedobacter</taxon>
    </lineage>
</organism>
<dbReference type="InterPro" id="IPR052159">
    <property type="entry name" value="Competence_DNA_uptake"/>
</dbReference>
<keyword evidence="2" id="KW-0378">Hydrolase</keyword>
<dbReference type="InterPro" id="IPR036866">
    <property type="entry name" value="RibonucZ/Hydroxyglut_hydro"/>
</dbReference>
<proteinExistence type="predicted"/>
<feature type="domain" description="Metallo-beta-lactamase" evidence="1">
    <location>
        <begin position="100"/>
        <end position="161"/>
    </location>
</feature>
<dbReference type="GO" id="GO:0016787">
    <property type="term" value="F:hydrolase activity"/>
    <property type="evidence" value="ECO:0007669"/>
    <property type="project" value="UniProtKB-KW"/>
</dbReference>
<gene>
    <name evidence="2" type="ORF">SAMN05421820_101787</name>
</gene>
<dbReference type="Pfam" id="PF00753">
    <property type="entry name" value="Lactamase_B"/>
    <property type="match status" value="1"/>
</dbReference>
<keyword evidence="3" id="KW-1185">Reference proteome</keyword>
<evidence type="ECO:0000313" key="3">
    <source>
        <dbReference type="Proteomes" id="UP000183200"/>
    </source>
</evidence>
<dbReference type="InterPro" id="IPR001279">
    <property type="entry name" value="Metallo-B-lactamas"/>
</dbReference>
<dbReference type="EMBL" id="FNGY01000001">
    <property type="protein sequence ID" value="SDL57451.1"/>
    <property type="molecule type" value="Genomic_DNA"/>
</dbReference>
<dbReference type="RefSeq" id="WP_074604780.1">
    <property type="nucleotide sequence ID" value="NZ_FNGY01000001.1"/>
</dbReference>
<dbReference type="SUPFAM" id="SSF56281">
    <property type="entry name" value="Metallo-hydrolase/oxidoreductase"/>
    <property type="match status" value="1"/>
</dbReference>
<name>A0A1G9L672_9SPHI</name>
<protein>
    <submittedName>
        <fullName evidence="2">Metal-dependent hydrolase, beta-lactamase superfamily II</fullName>
    </submittedName>
</protein>
<reference evidence="3" key="1">
    <citation type="submission" date="2016-10" db="EMBL/GenBank/DDBJ databases">
        <authorList>
            <person name="Varghese N."/>
            <person name="Submissions S."/>
        </authorList>
    </citation>
    <scope>NUCLEOTIDE SEQUENCE [LARGE SCALE GENOMIC DNA]</scope>
    <source>
        <strain evidence="3">DSM 19110</strain>
    </source>
</reference>
<dbReference type="Gene3D" id="3.60.15.10">
    <property type="entry name" value="Ribonuclease Z/Hydroxyacylglutathione hydrolase-like"/>
    <property type="match status" value="1"/>
</dbReference>
<evidence type="ECO:0000259" key="1">
    <source>
        <dbReference type="Pfam" id="PF00753"/>
    </source>
</evidence>
<sequence>MEQQQILQQGHGFAVYPAVKIFDEKTDGEKIKWTHLKNLLFGDFIRVLKDKDTFIEKIVKDETYIKVRSRSCTGYILKSKIRPDRILEVNFIDVGQGDGCHVVTPDDQHYIIDAGGSDNMLRFLKWRFNTKRSQSAPPVFDAIISHPDSDHYLGFGQLFKKQTDSTQQFSFKNIYHSGLVQREGADELGATIRVGNTNYITELVITDQQMKAHLNNMGEGSLHERTLKKALDQHKNVNFSAAVRGNINQPQYLLSTPELKMEILGPLTEDIQNQRTLRYFKAKTGNTDNVGRTKNGHSVVIKLVMGHVRVLLGGDLNPPAEDFLLQSYSGIDIATLRKQIQNATSASQKKILQDQMNAAIDSVKKHFQVDFAKCCHHGSSDFTSEFLQAVNPLATVISSGDDEPHCHPRPDTLGTIGKYSRGERSYIFSTELMRSSKEFIKIKDLDPKKEKERIVTVYGMINLRTDGQKVIIAQKLERPRGTQTWDIHQFEWNDQLNTIERVETGSDS</sequence>
<dbReference type="OrthoDB" id="9761531at2"/>